<evidence type="ECO:0000256" key="4">
    <source>
        <dbReference type="HAMAP-Rule" id="MF_00655"/>
    </source>
</evidence>
<dbReference type="NCBIfam" id="TIGR03859">
    <property type="entry name" value="PQQ_PqqD"/>
    <property type="match status" value="1"/>
</dbReference>
<protein>
    <recommendedName>
        <fullName evidence="4">PqqA binding protein</fullName>
    </recommendedName>
    <alternativeName>
        <fullName evidence="4">Coenzyme PQQ synthesis protein D</fullName>
    </alternativeName>
    <alternativeName>
        <fullName evidence="4">Pyrroloquinoline quinone biosynthesis protein D</fullName>
    </alternativeName>
</protein>
<dbReference type="OrthoDB" id="7356791at2"/>
<keyword evidence="3 4" id="KW-0884">PQQ biosynthesis</keyword>
<evidence type="ECO:0000313" key="6">
    <source>
        <dbReference type="Proteomes" id="UP000028839"/>
    </source>
</evidence>
<dbReference type="AlphaFoldDB" id="A0A0E2Z4M4"/>
<dbReference type="NCBIfam" id="NF002535">
    <property type="entry name" value="PRK02079.1"/>
    <property type="match status" value="1"/>
</dbReference>
<evidence type="ECO:0000256" key="3">
    <source>
        <dbReference type="ARBA" id="ARBA00022905"/>
    </source>
</evidence>
<comment type="similarity">
    <text evidence="4">Belongs to the PqqD family.</text>
</comment>
<dbReference type="GO" id="GO:0018189">
    <property type="term" value="P:pyrroloquinoline quinone biosynthetic process"/>
    <property type="evidence" value="ECO:0007669"/>
    <property type="project" value="UniProtKB-UniRule"/>
</dbReference>
<evidence type="ECO:0000256" key="1">
    <source>
        <dbReference type="ARBA" id="ARBA00004886"/>
    </source>
</evidence>
<gene>
    <name evidence="4" type="primary">pqqD</name>
    <name evidence="5" type="ORF">IB75_13935</name>
</gene>
<dbReference type="Gene3D" id="1.10.10.1150">
    <property type="entry name" value="Coenzyme PQQ synthesis protein D (PqqD)"/>
    <property type="match status" value="1"/>
</dbReference>
<comment type="pathway">
    <text evidence="1 4">Cofactor biosynthesis; pyrroloquinoline quinone biosynthesis.</text>
</comment>
<dbReference type="Pfam" id="PF05402">
    <property type="entry name" value="PqqD"/>
    <property type="match status" value="1"/>
</dbReference>
<dbReference type="GO" id="GO:0048038">
    <property type="term" value="F:quinone binding"/>
    <property type="evidence" value="ECO:0007669"/>
    <property type="project" value="InterPro"/>
</dbReference>
<accession>A0A0E2Z4M4</accession>
<evidence type="ECO:0000313" key="5">
    <source>
        <dbReference type="EMBL" id="KFI18500.1"/>
    </source>
</evidence>
<comment type="function">
    <text evidence="4">Functions as a PqqA binding protein and presents PqqA to PqqE, in the pyrroloquinoline quinone (PQQ) biosynthetic pathway.</text>
</comment>
<dbReference type="InterPro" id="IPR041881">
    <property type="entry name" value="PqqD_sf"/>
</dbReference>
<dbReference type="EMBL" id="JPGN01000079">
    <property type="protein sequence ID" value="KFI18500.1"/>
    <property type="molecule type" value="Genomic_DNA"/>
</dbReference>
<evidence type="ECO:0000256" key="2">
    <source>
        <dbReference type="ARBA" id="ARBA00011741"/>
    </source>
</evidence>
<dbReference type="HOGENOM" id="CLU_163864_2_1_6"/>
<comment type="caution">
    <text evidence="5">The sequence shown here is derived from an EMBL/GenBank/DDBJ whole genome shotgun (WGS) entry which is preliminary data.</text>
</comment>
<reference evidence="5 6" key="1">
    <citation type="submission" date="2014-07" db="EMBL/GenBank/DDBJ databases">
        <title>Comparative analysis of Nitrosococcus oceani genome inventories of strains from Pacific and Atlantic gyres.</title>
        <authorList>
            <person name="Lim C.K."/>
            <person name="Wang L."/>
            <person name="Sayavedra-Soto L.A."/>
            <person name="Klotz M.G."/>
        </authorList>
    </citation>
    <scope>NUCLEOTIDE SEQUENCE [LARGE SCALE GENOMIC DNA]</scope>
    <source>
        <strain evidence="5 6">C-27</strain>
    </source>
</reference>
<dbReference type="UniPathway" id="UPA00539"/>
<organism evidence="5 6">
    <name type="scientific">Nitrosococcus oceani C-27</name>
    <dbReference type="NCBI Taxonomy" id="314279"/>
    <lineage>
        <taxon>Bacteria</taxon>
        <taxon>Pseudomonadati</taxon>
        <taxon>Pseudomonadota</taxon>
        <taxon>Gammaproteobacteria</taxon>
        <taxon>Chromatiales</taxon>
        <taxon>Chromatiaceae</taxon>
        <taxon>Nitrosococcus</taxon>
    </lineage>
</organism>
<sequence length="89" mass="10170">MHDNDIPAIAPLYRFQWEEAQNCYVLLYPEGMIKLNLSAGEILEHCNGKLNINAIIALLQQKYPQANLANDVREFLETAHNNGWLSTEN</sequence>
<name>A0A0E2Z4M4_9GAMM</name>
<proteinExistence type="inferred from homology"/>
<dbReference type="InterPro" id="IPR008792">
    <property type="entry name" value="PQQD"/>
</dbReference>
<comment type="subunit">
    <text evidence="2 4">Monomer. Interacts with PqqE.</text>
</comment>
<dbReference type="Proteomes" id="UP000028839">
    <property type="component" value="Unassembled WGS sequence"/>
</dbReference>
<dbReference type="InterPro" id="IPR022479">
    <property type="entry name" value="PqqD_bac"/>
</dbReference>
<dbReference type="HAMAP" id="MF_00655">
    <property type="entry name" value="PQQ_syn_PqqD"/>
    <property type="match status" value="1"/>
</dbReference>